<accession>A0A8J6E3R0</accession>
<keyword evidence="3" id="KW-1185">Reference proteome</keyword>
<organism evidence="2 3">
    <name type="scientific">Carpediemonas membranifera</name>
    <dbReference type="NCBI Taxonomy" id="201153"/>
    <lineage>
        <taxon>Eukaryota</taxon>
        <taxon>Metamonada</taxon>
        <taxon>Carpediemonas-like organisms</taxon>
        <taxon>Carpediemonas</taxon>
    </lineage>
</organism>
<protein>
    <submittedName>
        <fullName evidence="2">Uncharacterized protein</fullName>
    </submittedName>
</protein>
<keyword evidence="1" id="KW-0812">Transmembrane</keyword>
<dbReference type="Proteomes" id="UP000717585">
    <property type="component" value="Unassembled WGS sequence"/>
</dbReference>
<evidence type="ECO:0000256" key="1">
    <source>
        <dbReference type="SAM" id="Phobius"/>
    </source>
</evidence>
<proteinExistence type="predicted"/>
<dbReference type="InterPro" id="IPR027861">
    <property type="entry name" value="TMEM249"/>
</dbReference>
<dbReference type="EMBL" id="JAHDYR010000007">
    <property type="protein sequence ID" value="KAG9395891.1"/>
    <property type="molecule type" value="Genomic_DNA"/>
</dbReference>
<evidence type="ECO:0000313" key="3">
    <source>
        <dbReference type="Proteomes" id="UP000717585"/>
    </source>
</evidence>
<gene>
    <name evidence="2" type="ORF">J8273_2226</name>
</gene>
<dbReference type="PANTHER" id="PTHR35442:SF1">
    <property type="entry name" value="CATION CHANNEL SPERM-ASSOCIATED AUXILIARY SUBUNIT TMEM249"/>
    <property type="match status" value="1"/>
</dbReference>
<reference evidence="2" key="1">
    <citation type="submission" date="2021-05" db="EMBL/GenBank/DDBJ databases">
        <title>A free-living protist that lacks canonical eukaryotic 1 DNA replication and segregation systems.</title>
        <authorList>
            <person name="Salas-Leiva D.E."/>
            <person name="Tromer E.C."/>
            <person name="Curtis B.A."/>
            <person name="Jerlstrom-Hultqvist J."/>
            <person name="Kolisko M."/>
            <person name="Yi Z."/>
            <person name="Salas-Leiva J.S."/>
            <person name="Gallot-Lavallee L."/>
            <person name="Kops G.J.P.L."/>
            <person name="Archibald J.M."/>
            <person name="Simpson A.G.B."/>
            <person name="Roger A.J."/>
        </authorList>
    </citation>
    <scope>NUCLEOTIDE SEQUENCE</scope>
    <source>
        <strain evidence="2">BICM</strain>
    </source>
</reference>
<feature type="transmembrane region" description="Helical" evidence="1">
    <location>
        <begin position="53"/>
        <end position="75"/>
    </location>
</feature>
<feature type="transmembrane region" description="Helical" evidence="1">
    <location>
        <begin position="81"/>
        <end position="99"/>
    </location>
</feature>
<dbReference type="OrthoDB" id="5519333at2759"/>
<comment type="caution">
    <text evidence="2">The sequence shown here is derived from an EMBL/GenBank/DDBJ whole genome shotgun (WGS) entry which is preliminary data.</text>
</comment>
<name>A0A8J6E3R0_9EUKA</name>
<keyword evidence="1" id="KW-0472">Membrane</keyword>
<evidence type="ECO:0000313" key="2">
    <source>
        <dbReference type="EMBL" id="KAG9395891.1"/>
    </source>
</evidence>
<dbReference type="Pfam" id="PF15158">
    <property type="entry name" value="TMEM249"/>
    <property type="match status" value="1"/>
</dbReference>
<sequence>MDALTDVWQRIKLLYHNTRQPDKTLALKLKENPYHPFQRVGDQSFQLKRRYSIIFVSITLIVFCVSIMAGLVILGYQEEQYILWLTVLLMWACCLMWTFKNPREYLLDGEKEICTYRVGRKSVVVNYHNIYIRLRKSKSTGRRVQYQLIFNGQQLERQSITTRSTPNLQNLRKLGQQIAANLNINYFDELNMSRHHVIRHTRRNDVLDTLDEEGEMA</sequence>
<keyword evidence="1" id="KW-1133">Transmembrane helix</keyword>
<dbReference type="AlphaFoldDB" id="A0A8J6E3R0"/>
<dbReference type="PANTHER" id="PTHR35442">
    <property type="entry name" value="TRANSMEMBRANE PROTEIN 249"/>
    <property type="match status" value="1"/>
</dbReference>